<dbReference type="PANTHER" id="PTHR42107">
    <property type="entry name" value="YALI0D24453P"/>
    <property type="match status" value="1"/>
</dbReference>
<feature type="region of interest" description="Disordered" evidence="3">
    <location>
        <begin position="1"/>
        <end position="69"/>
    </location>
</feature>
<comment type="subcellular location">
    <subcellularLocation>
        <location evidence="1">Nucleus</location>
    </subcellularLocation>
</comment>
<dbReference type="GO" id="GO:0005634">
    <property type="term" value="C:nucleus"/>
    <property type="evidence" value="ECO:0007669"/>
    <property type="project" value="UniProtKB-SubCell"/>
</dbReference>
<evidence type="ECO:0000313" key="6">
    <source>
        <dbReference type="Proteomes" id="UP000800036"/>
    </source>
</evidence>
<accession>A0A6A5V6H3</accession>
<dbReference type="OrthoDB" id="349045at2759"/>
<feature type="region of interest" description="Disordered" evidence="3">
    <location>
        <begin position="339"/>
        <end position="580"/>
    </location>
</feature>
<evidence type="ECO:0000256" key="3">
    <source>
        <dbReference type="SAM" id="MobiDB-lite"/>
    </source>
</evidence>
<feature type="compositionally biased region" description="Low complexity" evidence="3">
    <location>
        <begin position="19"/>
        <end position="31"/>
    </location>
</feature>
<sequence length="690" mass="75217">MSTSDSDLSSPPATDDEMPTQAPPAKGTKAAQQKKKNGLIISYFAKKERSASPPPRKKRAPSPPHEAVPEDNFDVAFIVMFRSRFAEAFPAKCPHVGPQDLERGVASDPPSSEVESLLCALLGLVNNRKKPVEKGQYGRALEEAVQTQKHQWPTSWNYTNPLHGGRSFNTMSATERLGLLKALVLWSLNHSEIVKNMINTSYKSRSTKDRADTNIPLSVQPWGKDSDKRRYWLIQGQDDTSFRVYRESNPTLKKVAWWSVAGSIEELQALAKKLEEEDGHRDAKALAERITAAIPRFELTEEKRKKRAYRQERKAKMERPSPFVYGLYEGRTRGKRTRYTYSEAEEEDSEAGVRRSTRNSGRESSAAPAGPTVTSSGRQVRSRATGWYGESLLSGQNTDRASPATGDYVRSDASEEPERPAHGRATRAANRGAGVAQPTKRNVEAYNEDMTDEEDATSWNGDDEEDDEPDHMDVDDDDEEESEEEADAEDEPQHLVVRLKFGNKQSLQSFEAEPSALAQNGVEKTEESQPAPVTTGPPTGMDAARQQPIPAVAPAPAATAAPPAQPLPPPTSLVSALPPQVHLPPAEDFNALPPVPSVVQSNGIPVQPVEPAAVPPIAPAVQLPLAPASDPHTLPPLGSLFRAPTPPYGAQEAPKPDVQAGFPVAMPEAPRSPQPYAGALQGAPPTANWQ</sequence>
<dbReference type="PANTHER" id="PTHR42107:SF1">
    <property type="entry name" value="WHIM1 DOMAIN-CONTAINING PROTEIN"/>
    <property type="match status" value="1"/>
</dbReference>
<evidence type="ECO:0000259" key="4">
    <source>
        <dbReference type="Pfam" id="PF15612"/>
    </source>
</evidence>
<evidence type="ECO:0000256" key="1">
    <source>
        <dbReference type="ARBA" id="ARBA00004123"/>
    </source>
</evidence>
<keyword evidence="2" id="KW-0539">Nucleus</keyword>
<dbReference type="InterPro" id="IPR028942">
    <property type="entry name" value="WHIM1_dom"/>
</dbReference>
<dbReference type="EMBL" id="ML976688">
    <property type="protein sequence ID" value="KAF1972260.1"/>
    <property type="molecule type" value="Genomic_DNA"/>
</dbReference>
<feature type="compositionally biased region" description="Low complexity" evidence="3">
    <location>
        <begin position="543"/>
        <end position="562"/>
    </location>
</feature>
<dbReference type="Pfam" id="PF15612">
    <property type="entry name" value="WHIM1"/>
    <property type="match status" value="1"/>
</dbReference>
<evidence type="ECO:0000313" key="5">
    <source>
        <dbReference type="EMBL" id="KAF1972260.1"/>
    </source>
</evidence>
<organism evidence="5 6">
    <name type="scientific">Bimuria novae-zelandiae CBS 107.79</name>
    <dbReference type="NCBI Taxonomy" id="1447943"/>
    <lineage>
        <taxon>Eukaryota</taxon>
        <taxon>Fungi</taxon>
        <taxon>Dikarya</taxon>
        <taxon>Ascomycota</taxon>
        <taxon>Pezizomycotina</taxon>
        <taxon>Dothideomycetes</taxon>
        <taxon>Pleosporomycetidae</taxon>
        <taxon>Pleosporales</taxon>
        <taxon>Massarineae</taxon>
        <taxon>Didymosphaeriaceae</taxon>
        <taxon>Bimuria</taxon>
    </lineage>
</organism>
<feature type="region of interest" description="Disordered" evidence="3">
    <location>
        <begin position="628"/>
        <end position="690"/>
    </location>
</feature>
<gene>
    <name evidence="5" type="ORF">BU23DRAFT_599753</name>
</gene>
<protein>
    <recommendedName>
        <fullName evidence="4">WHIM1 domain-containing protein</fullName>
    </recommendedName>
</protein>
<evidence type="ECO:0000256" key="2">
    <source>
        <dbReference type="ARBA" id="ARBA00023242"/>
    </source>
</evidence>
<feature type="compositionally biased region" description="Polar residues" evidence="3">
    <location>
        <begin position="1"/>
        <end position="12"/>
    </location>
</feature>
<proteinExistence type="predicted"/>
<keyword evidence="6" id="KW-1185">Reference proteome</keyword>
<name>A0A6A5V6H3_9PLEO</name>
<dbReference type="AlphaFoldDB" id="A0A6A5V6H3"/>
<feature type="compositionally biased region" description="Basic and acidic residues" evidence="3">
    <location>
        <begin position="409"/>
        <end position="421"/>
    </location>
</feature>
<reference evidence="5" key="1">
    <citation type="journal article" date="2020" name="Stud. Mycol.">
        <title>101 Dothideomycetes genomes: a test case for predicting lifestyles and emergence of pathogens.</title>
        <authorList>
            <person name="Haridas S."/>
            <person name="Albert R."/>
            <person name="Binder M."/>
            <person name="Bloem J."/>
            <person name="Labutti K."/>
            <person name="Salamov A."/>
            <person name="Andreopoulos B."/>
            <person name="Baker S."/>
            <person name="Barry K."/>
            <person name="Bills G."/>
            <person name="Bluhm B."/>
            <person name="Cannon C."/>
            <person name="Castanera R."/>
            <person name="Culley D."/>
            <person name="Daum C."/>
            <person name="Ezra D."/>
            <person name="Gonzalez J."/>
            <person name="Henrissat B."/>
            <person name="Kuo A."/>
            <person name="Liang C."/>
            <person name="Lipzen A."/>
            <person name="Lutzoni F."/>
            <person name="Magnuson J."/>
            <person name="Mondo S."/>
            <person name="Nolan M."/>
            <person name="Ohm R."/>
            <person name="Pangilinan J."/>
            <person name="Park H.-J."/>
            <person name="Ramirez L."/>
            <person name="Alfaro M."/>
            <person name="Sun H."/>
            <person name="Tritt A."/>
            <person name="Yoshinaga Y."/>
            <person name="Zwiers L.-H."/>
            <person name="Turgeon B."/>
            <person name="Goodwin S."/>
            <person name="Spatafora J."/>
            <person name="Crous P."/>
            <person name="Grigoriev I."/>
        </authorList>
    </citation>
    <scope>NUCLEOTIDE SEQUENCE</scope>
    <source>
        <strain evidence="5">CBS 107.79</strain>
    </source>
</reference>
<feature type="compositionally biased region" description="Low complexity" evidence="3">
    <location>
        <begin position="426"/>
        <end position="436"/>
    </location>
</feature>
<feature type="compositionally biased region" description="Acidic residues" evidence="3">
    <location>
        <begin position="446"/>
        <end position="490"/>
    </location>
</feature>
<feature type="domain" description="WHIM1" evidence="4">
    <location>
        <begin position="158"/>
        <end position="199"/>
    </location>
</feature>
<dbReference type="Proteomes" id="UP000800036">
    <property type="component" value="Unassembled WGS sequence"/>
</dbReference>